<evidence type="ECO:0000313" key="1">
    <source>
        <dbReference type="EMBL" id="KIO01624.1"/>
    </source>
</evidence>
<sequence>MACNRKTNPRVRGPPSNTFQEHVEISVLSQGVLYPTQWLLRSDPVNLAIHGCG</sequence>
<dbReference type="InParanoid" id="A0A0C3P2U5"/>
<name>A0A0C3P2U5_PISTI</name>
<gene>
    <name evidence="1" type="ORF">M404DRAFT_1003018</name>
</gene>
<dbReference type="AlphaFoldDB" id="A0A0C3P2U5"/>
<keyword evidence="2" id="KW-1185">Reference proteome</keyword>
<protein>
    <submittedName>
        <fullName evidence="1">Uncharacterized protein</fullName>
    </submittedName>
</protein>
<reference evidence="2" key="2">
    <citation type="submission" date="2015-01" db="EMBL/GenBank/DDBJ databases">
        <title>Evolutionary Origins and Diversification of the Mycorrhizal Mutualists.</title>
        <authorList>
            <consortium name="DOE Joint Genome Institute"/>
            <consortium name="Mycorrhizal Genomics Consortium"/>
            <person name="Kohler A."/>
            <person name="Kuo A."/>
            <person name="Nagy L.G."/>
            <person name="Floudas D."/>
            <person name="Copeland A."/>
            <person name="Barry K.W."/>
            <person name="Cichocki N."/>
            <person name="Veneault-Fourrey C."/>
            <person name="LaButti K."/>
            <person name="Lindquist E.A."/>
            <person name="Lipzen A."/>
            <person name="Lundell T."/>
            <person name="Morin E."/>
            <person name="Murat C."/>
            <person name="Riley R."/>
            <person name="Ohm R."/>
            <person name="Sun H."/>
            <person name="Tunlid A."/>
            <person name="Henrissat B."/>
            <person name="Grigoriev I.V."/>
            <person name="Hibbett D.S."/>
            <person name="Martin F."/>
        </authorList>
    </citation>
    <scope>NUCLEOTIDE SEQUENCE [LARGE SCALE GENOMIC DNA]</scope>
    <source>
        <strain evidence="2">Marx 270</strain>
    </source>
</reference>
<dbReference type="Proteomes" id="UP000054217">
    <property type="component" value="Unassembled WGS sequence"/>
</dbReference>
<dbReference type="EMBL" id="KN831987">
    <property type="protein sequence ID" value="KIO01624.1"/>
    <property type="molecule type" value="Genomic_DNA"/>
</dbReference>
<accession>A0A0C3P2U5</accession>
<evidence type="ECO:0000313" key="2">
    <source>
        <dbReference type="Proteomes" id="UP000054217"/>
    </source>
</evidence>
<dbReference type="HOGENOM" id="CLU_3069686_0_0_1"/>
<organism evidence="1 2">
    <name type="scientific">Pisolithus tinctorius Marx 270</name>
    <dbReference type="NCBI Taxonomy" id="870435"/>
    <lineage>
        <taxon>Eukaryota</taxon>
        <taxon>Fungi</taxon>
        <taxon>Dikarya</taxon>
        <taxon>Basidiomycota</taxon>
        <taxon>Agaricomycotina</taxon>
        <taxon>Agaricomycetes</taxon>
        <taxon>Agaricomycetidae</taxon>
        <taxon>Boletales</taxon>
        <taxon>Sclerodermatineae</taxon>
        <taxon>Pisolithaceae</taxon>
        <taxon>Pisolithus</taxon>
    </lineage>
</organism>
<reference evidence="1 2" key="1">
    <citation type="submission" date="2014-04" db="EMBL/GenBank/DDBJ databases">
        <authorList>
            <consortium name="DOE Joint Genome Institute"/>
            <person name="Kuo A."/>
            <person name="Kohler A."/>
            <person name="Costa M.D."/>
            <person name="Nagy L.G."/>
            <person name="Floudas D."/>
            <person name="Copeland A."/>
            <person name="Barry K.W."/>
            <person name="Cichocki N."/>
            <person name="Veneault-Fourrey C."/>
            <person name="LaButti K."/>
            <person name="Lindquist E.A."/>
            <person name="Lipzen A."/>
            <person name="Lundell T."/>
            <person name="Morin E."/>
            <person name="Murat C."/>
            <person name="Sun H."/>
            <person name="Tunlid A."/>
            <person name="Henrissat B."/>
            <person name="Grigoriev I.V."/>
            <person name="Hibbett D.S."/>
            <person name="Martin F."/>
            <person name="Nordberg H.P."/>
            <person name="Cantor M.N."/>
            <person name="Hua S.X."/>
        </authorList>
    </citation>
    <scope>NUCLEOTIDE SEQUENCE [LARGE SCALE GENOMIC DNA]</scope>
    <source>
        <strain evidence="1 2">Marx 270</strain>
    </source>
</reference>
<proteinExistence type="predicted"/>